<dbReference type="InterPro" id="IPR019734">
    <property type="entry name" value="TPR_rpt"/>
</dbReference>
<dbReference type="InterPro" id="IPR036388">
    <property type="entry name" value="WH-like_DNA-bd_sf"/>
</dbReference>
<dbReference type="InterPro" id="IPR001867">
    <property type="entry name" value="OmpR/PhoB-type_DNA-bd"/>
</dbReference>
<dbReference type="GO" id="GO:0000160">
    <property type="term" value="P:phosphorelay signal transduction system"/>
    <property type="evidence" value="ECO:0007669"/>
    <property type="project" value="UniProtKB-KW"/>
</dbReference>
<evidence type="ECO:0000256" key="4">
    <source>
        <dbReference type="ARBA" id="ARBA00023125"/>
    </source>
</evidence>
<dbReference type="InterPro" id="IPR016032">
    <property type="entry name" value="Sig_transdc_resp-reg_C-effctor"/>
</dbReference>
<dbReference type="Gene3D" id="1.25.40.10">
    <property type="entry name" value="Tetratricopeptide repeat domain"/>
    <property type="match status" value="3"/>
</dbReference>
<dbReference type="PANTHER" id="PTHR35807:SF1">
    <property type="entry name" value="TRANSCRIPTIONAL REGULATOR REDD"/>
    <property type="match status" value="1"/>
</dbReference>
<dbReference type="Proteomes" id="UP000472335">
    <property type="component" value="Unassembled WGS sequence"/>
</dbReference>
<evidence type="ECO:0000256" key="1">
    <source>
        <dbReference type="ARBA" id="ARBA00005820"/>
    </source>
</evidence>
<evidence type="ECO:0000256" key="5">
    <source>
        <dbReference type="ARBA" id="ARBA00023163"/>
    </source>
</evidence>
<dbReference type="Pfam" id="PF00931">
    <property type="entry name" value="NB-ARC"/>
    <property type="match status" value="1"/>
</dbReference>
<dbReference type="RefSeq" id="WP_165264055.1">
    <property type="nucleotide sequence ID" value="NZ_JAAKZY010000112.1"/>
</dbReference>
<name>A0A6G4VCZ9_9ACTN</name>
<dbReference type="PANTHER" id="PTHR35807">
    <property type="entry name" value="TRANSCRIPTIONAL REGULATOR REDD-RELATED"/>
    <property type="match status" value="1"/>
</dbReference>
<evidence type="ECO:0000256" key="3">
    <source>
        <dbReference type="ARBA" id="ARBA00023015"/>
    </source>
</evidence>
<keyword evidence="2" id="KW-0902">Two-component regulatory system</keyword>
<dbReference type="SMART" id="SM00862">
    <property type="entry name" value="Trans_reg_C"/>
    <property type="match status" value="1"/>
</dbReference>
<evidence type="ECO:0000256" key="2">
    <source>
        <dbReference type="ARBA" id="ARBA00023012"/>
    </source>
</evidence>
<keyword evidence="3" id="KW-0805">Transcription regulation</keyword>
<dbReference type="SUPFAM" id="SSF46894">
    <property type="entry name" value="C-terminal effector domain of the bipartite response regulators"/>
    <property type="match status" value="1"/>
</dbReference>
<dbReference type="InterPro" id="IPR002182">
    <property type="entry name" value="NB-ARC"/>
</dbReference>
<sequence>MDLDIHMLGPVELCRDQRSVVLGSPKESLLLVALAFDAGRPVALDSLIHRLWDDAPPARPRASLHSYVARIRRRLRDLDVGECLVQRAHAYTLDVRPDQVDYHRFRQLAAQARSLTDDGQDSQALDLLGDATALWRGEPLAGLPGLWAETLREVLSEKRLAAELTRIGIELRRGHFAEVAADVPALLEQHPTDETLAGQLMTAAYGSGRQADALRIYGAVRRRLREDLGTDPGEPLQRVHSLVLHGAPVQELVPRPEPAVAAPRTLPSHAELVGRREELATISRRASAWSTAPSSLGTVIALQAVSGMAGIGKTLIALHAARSLGPEFPDGQLYLDLRAHSPGQEPLTAQAALTSLLRVLGVPATTLPDHLDGLVGLWRTLLSTRRAIIVLDDAVGPEQLRPLLPGASPSLVIVTSRRRITGLPGVQSIQLDVLPPEDAIALFRKVAGEDRTRQTNEVAEIVRLSGYLPLAVELAAGRLLSRPAWTTAHLLQKLIPGRSRLTELRDGSREIARAFEISYQTLTSEERTVFRTLGLRLGPDFDAFTIAALGDLTVGSAERFLDALLDAHLIQEPTPERYTVHDLLGEYSRTLAAVEDSEADREAAVHRLVDFYIQASDAADRLLHPRRLRPEVPHPSPRPVPAWPDAQAARRWLATERAGLLAAESHCRTNGRPHEAALLAGTLADFLDEEGHWTEARYMHEAAAHHWSTVGEQQAEVYALIDLGTALSHCGRYREADAAHRRALKGAQDIGDTEARAEALHRLGVLHWNAGQLSEALAHQQETLALRLLSGDVWQIARSRNNLGITHLYLGNLESARENFDAALTGFHASGDMREAAHVLNNLSDLHLRTGNTQYARILLQEALDVLTDCGSPADLAITRINLAGSMTSPSELNEMLDLYRDSLTTFRRLGDRRNAAITQHGMGLALHAAGRFHDAAAHHRRALDLAASIGAAHEEAQALHGLGASEHRLGQSDSAARHIAAAIEIADRIGAAGEAAQARDSLAALEAEAAGADRKRGYYT</sequence>
<evidence type="ECO:0000313" key="8">
    <source>
        <dbReference type="EMBL" id="NGO11674.1"/>
    </source>
</evidence>
<dbReference type="InterPro" id="IPR011990">
    <property type="entry name" value="TPR-like_helical_dom_sf"/>
</dbReference>
<dbReference type="Gene3D" id="1.10.10.10">
    <property type="entry name" value="Winged helix-like DNA-binding domain superfamily/Winged helix DNA-binding domain"/>
    <property type="match status" value="1"/>
</dbReference>
<accession>A0A6G4VCZ9</accession>
<reference evidence="8 9" key="1">
    <citation type="submission" date="2020-02" db="EMBL/GenBank/DDBJ databases">
        <title>Whole-genome analyses of novel actinobacteria.</title>
        <authorList>
            <person name="Sahin N."/>
            <person name="Gencbay T."/>
        </authorList>
    </citation>
    <scope>NUCLEOTIDE SEQUENCE [LARGE SCALE GENOMIC DNA]</scope>
    <source>
        <strain evidence="8 9">HC44</strain>
    </source>
</reference>
<feature type="domain" description="OmpR/PhoB-type" evidence="7">
    <location>
        <begin position="1"/>
        <end position="95"/>
    </location>
</feature>
<organism evidence="8 9">
    <name type="scientific">Streptomyces scabichelini</name>
    <dbReference type="NCBI Taxonomy" id="2711217"/>
    <lineage>
        <taxon>Bacteria</taxon>
        <taxon>Bacillati</taxon>
        <taxon>Actinomycetota</taxon>
        <taxon>Actinomycetes</taxon>
        <taxon>Kitasatosporales</taxon>
        <taxon>Streptomycetaceae</taxon>
        <taxon>Streptomyces</taxon>
    </lineage>
</organism>
<dbReference type="InterPro" id="IPR051677">
    <property type="entry name" value="AfsR-DnrI-RedD_regulator"/>
</dbReference>
<dbReference type="PRINTS" id="PR00364">
    <property type="entry name" value="DISEASERSIST"/>
</dbReference>
<evidence type="ECO:0000313" key="9">
    <source>
        <dbReference type="Proteomes" id="UP000472335"/>
    </source>
</evidence>
<dbReference type="EMBL" id="JAAKZY010000112">
    <property type="protein sequence ID" value="NGO11674.1"/>
    <property type="molecule type" value="Genomic_DNA"/>
</dbReference>
<dbReference type="GO" id="GO:0003677">
    <property type="term" value="F:DNA binding"/>
    <property type="evidence" value="ECO:0007669"/>
    <property type="project" value="UniProtKB-UniRule"/>
</dbReference>
<dbReference type="CDD" id="cd15831">
    <property type="entry name" value="BTAD"/>
    <property type="match status" value="1"/>
</dbReference>
<dbReference type="SUPFAM" id="SSF52540">
    <property type="entry name" value="P-loop containing nucleoside triphosphate hydrolases"/>
    <property type="match status" value="1"/>
</dbReference>
<dbReference type="AlphaFoldDB" id="A0A6G4VCZ9"/>
<keyword evidence="4 6" id="KW-0238">DNA-binding</keyword>
<dbReference type="Pfam" id="PF13424">
    <property type="entry name" value="TPR_12"/>
    <property type="match status" value="3"/>
</dbReference>
<comment type="similarity">
    <text evidence="1">Belongs to the AfsR/DnrI/RedD regulatory family.</text>
</comment>
<dbReference type="InterPro" id="IPR005158">
    <property type="entry name" value="BTAD"/>
</dbReference>
<gene>
    <name evidence="8" type="ORF">G5C60_29785</name>
</gene>
<evidence type="ECO:0000256" key="6">
    <source>
        <dbReference type="PROSITE-ProRule" id="PRU01091"/>
    </source>
</evidence>
<evidence type="ECO:0000259" key="7">
    <source>
        <dbReference type="PROSITE" id="PS51755"/>
    </source>
</evidence>
<dbReference type="InterPro" id="IPR027417">
    <property type="entry name" value="P-loop_NTPase"/>
</dbReference>
<comment type="caution">
    <text evidence="8">The sequence shown here is derived from an EMBL/GenBank/DDBJ whole genome shotgun (WGS) entry which is preliminary data.</text>
</comment>
<keyword evidence="9" id="KW-1185">Reference proteome</keyword>
<dbReference type="PROSITE" id="PS51755">
    <property type="entry name" value="OMPR_PHOB"/>
    <property type="match status" value="1"/>
</dbReference>
<dbReference type="SMART" id="SM00028">
    <property type="entry name" value="TPR"/>
    <property type="match status" value="6"/>
</dbReference>
<protein>
    <submittedName>
        <fullName evidence="8">Tetratricopeptide repeat protein</fullName>
    </submittedName>
</protein>
<dbReference type="SMART" id="SM01043">
    <property type="entry name" value="BTAD"/>
    <property type="match status" value="1"/>
</dbReference>
<dbReference type="GO" id="GO:0006355">
    <property type="term" value="P:regulation of DNA-templated transcription"/>
    <property type="evidence" value="ECO:0007669"/>
    <property type="project" value="InterPro"/>
</dbReference>
<dbReference type="SUPFAM" id="SSF48452">
    <property type="entry name" value="TPR-like"/>
    <property type="match status" value="3"/>
</dbReference>
<proteinExistence type="inferred from homology"/>
<dbReference type="Pfam" id="PF03704">
    <property type="entry name" value="BTAD"/>
    <property type="match status" value="1"/>
</dbReference>
<dbReference type="Pfam" id="PF00486">
    <property type="entry name" value="Trans_reg_C"/>
    <property type="match status" value="1"/>
</dbReference>
<dbReference type="GO" id="GO:0043531">
    <property type="term" value="F:ADP binding"/>
    <property type="evidence" value="ECO:0007669"/>
    <property type="project" value="InterPro"/>
</dbReference>
<keyword evidence="5" id="KW-0804">Transcription</keyword>
<feature type="DNA-binding region" description="OmpR/PhoB-type" evidence="6">
    <location>
        <begin position="1"/>
        <end position="95"/>
    </location>
</feature>